<dbReference type="Pfam" id="PF00117">
    <property type="entry name" value="GATase"/>
    <property type="match status" value="1"/>
</dbReference>
<dbReference type="GeneID" id="93340533"/>
<keyword evidence="1" id="KW-0315">Glutamine amidotransferase</keyword>
<evidence type="ECO:0000313" key="6">
    <source>
        <dbReference type="Proteomes" id="UP001209694"/>
    </source>
</evidence>
<dbReference type="GO" id="GO:0004049">
    <property type="term" value="F:anthranilate synthase activity"/>
    <property type="evidence" value="ECO:0007669"/>
    <property type="project" value="TreeGrafter"/>
</dbReference>
<organism evidence="3 6">
    <name type="scientific">Leptospira levettii</name>
    <dbReference type="NCBI Taxonomy" id="2023178"/>
    <lineage>
        <taxon>Bacteria</taxon>
        <taxon>Pseudomonadati</taxon>
        <taxon>Spirochaetota</taxon>
        <taxon>Spirochaetia</taxon>
        <taxon>Leptospirales</taxon>
        <taxon>Leptospiraceae</taxon>
        <taxon>Leptospira</taxon>
    </lineage>
</organism>
<dbReference type="InterPro" id="IPR006221">
    <property type="entry name" value="TrpG/PapA_dom"/>
</dbReference>
<dbReference type="InterPro" id="IPR029062">
    <property type="entry name" value="Class_I_gatase-like"/>
</dbReference>
<dbReference type="Proteomes" id="UP001209694">
    <property type="component" value="Unassembled WGS sequence"/>
</dbReference>
<feature type="domain" description="Glutamine amidotransferase" evidence="2">
    <location>
        <begin position="3"/>
        <end position="186"/>
    </location>
</feature>
<reference evidence="4" key="1">
    <citation type="submission" date="2018-10" db="EMBL/GenBank/DDBJ databases">
        <authorList>
            <person name="Vincent A.T."/>
            <person name="Schiettekatte O."/>
            <person name="Bourhy P."/>
            <person name="Veyrier F.J."/>
            <person name="Picardeau M."/>
        </authorList>
    </citation>
    <scope>NUCLEOTIDE SEQUENCE</scope>
    <source>
        <strain evidence="4">201702449</strain>
    </source>
</reference>
<dbReference type="InterPro" id="IPR050472">
    <property type="entry name" value="Anth_synth/Amidotransfase"/>
</dbReference>
<dbReference type="EMBL" id="RQGI01000022">
    <property type="protein sequence ID" value="TGL73128.1"/>
    <property type="molecule type" value="Genomic_DNA"/>
</dbReference>
<dbReference type="Proteomes" id="UP000297352">
    <property type="component" value="Unassembled WGS sequence"/>
</dbReference>
<dbReference type="PANTHER" id="PTHR43418:SF4">
    <property type="entry name" value="MULTIFUNCTIONAL TRYPTOPHAN BIOSYNTHESIS PROTEIN"/>
    <property type="match status" value="1"/>
</dbReference>
<dbReference type="CDD" id="cd01743">
    <property type="entry name" value="GATase1_Anthranilate_Synthase"/>
    <property type="match status" value="1"/>
</dbReference>
<dbReference type="PROSITE" id="PS51273">
    <property type="entry name" value="GATASE_TYPE_1"/>
    <property type="match status" value="1"/>
</dbReference>
<evidence type="ECO:0000313" key="5">
    <source>
        <dbReference type="Proteomes" id="UP000297352"/>
    </source>
</evidence>
<dbReference type="GO" id="GO:0000162">
    <property type="term" value="P:L-tryptophan biosynthetic process"/>
    <property type="evidence" value="ECO:0007669"/>
    <property type="project" value="TreeGrafter"/>
</dbReference>
<comment type="caution">
    <text evidence="3">The sequence shown here is derived from an EMBL/GenBank/DDBJ whole genome shotgun (WGS) entry which is preliminary data.</text>
</comment>
<dbReference type="PRINTS" id="PR00097">
    <property type="entry name" value="ANTSNTHASEII"/>
</dbReference>
<dbReference type="SUPFAM" id="SSF52317">
    <property type="entry name" value="Class I glutamine amidotransferase-like"/>
    <property type="match status" value="1"/>
</dbReference>
<protein>
    <submittedName>
        <fullName evidence="3">Aminodeoxychorismate/anthranilate synthase component II</fullName>
    </submittedName>
</protein>
<dbReference type="PRINTS" id="PR00099">
    <property type="entry name" value="CPSGATASE"/>
</dbReference>
<dbReference type="RefSeq" id="WP_100716162.1">
    <property type="nucleotide sequence ID" value="NZ_JAIZBN010000001.1"/>
</dbReference>
<evidence type="ECO:0000313" key="3">
    <source>
        <dbReference type="EMBL" id="MCW7513881.1"/>
    </source>
</evidence>
<reference evidence="4" key="2">
    <citation type="journal article" date="2019" name="PLoS Negl. Trop. Dis.">
        <title>Revisiting the worldwide diversity of Leptospira species in the environment.</title>
        <authorList>
            <person name="Vincent A.T."/>
            <person name="Schiettekatte O."/>
            <person name="Bourhy P."/>
            <person name="Veyrier F.J."/>
            <person name="Picardeau M."/>
        </authorList>
    </citation>
    <scope>NUCLEOTIDE SEQUENCE</scope>
    <source>
        <strain evidence="4">201702449</strain>
    </source>
</reference>
<reference evidence="3" key="3">
    <citation type="submission" date="2022-06" db="EMBL/GenBank/DDBJ databases">
        <title>Leptospira isolates from biofilms formed at urban environments.</title>
        <authorList>
            <person name="Ribeiro P.S."/>
            <person name="Sousa T."/>
            <person name="Carvalho N."/>
            <person name="Aburjaile F."/>
            <person name="Neves F."/>
            <person name="Oliveira D."/>
            <person name="Blanco L."/>
            <person name="Lima J."/>
            <person name="Costa F."/>
            <person name="Brenig B."/>
            <person name="Soares S."/>
            <person name="Ramos R."/>
            <person name="Goes-Neto A."/>
            <person name="Matiuzzi M."/>
            <person name="Azevedo V."/>
            <person name="Ristow P."/>
        </authorList>
    </citation>
    <scope>NUCLEOTIDE SEQUENCE</scope>
    <source>
        <strain evidence="3">VSF7</strain>
    </source>
</reference>
<gene>
    <name evidence="4" type="ORF">EHQ60_06190</name>
    <name evidence="3" type="ORF">ND810_01835</name>
</gene>
<proteinExistence type="predicted"/>
<dbReference type="InterPro" id="IPR017926">
    <property type="entry name" value="GATASE"/>
</dbReference>
<dbReference type="PRINTS" id="PR00096">
    <property type="entry name" value="GATASE"/>
</dbReference>
<dbReference type="FunFam" id="3.40.50.880:FF:000003">
    <property type="entry name" value="Anthranilate synthase component II"/>
    <property type="match status" value="1"/>
</dbReference>
<accession>A0A2N0B181</accession>
<dbReference type="PANTHER" id="PTHR43418">
    <property type="entry name" value="MULTIFUNCTIONAL TRYPTOPHAN BIOSYNTHESIS PROTEIN-RELATED"/>
    <property type="match status" value="1"/>
</dbReference>
<dbReference type="EMBL" id="JAMQQD010000001">
    <property type="protein sequence ID" value="MCW7513881.1"/>
    <property type="molecule type" value="Genomic_DNA"/>
</dbReference>
<keyword evidence="5" id="KW-1185">Reference proteome</keyword>
<evidence type="ECO:0000256" key="1">
    <source>
        <dbReference type="ARBA" id="ARBA00022962"/>
    </source>
</evidence>
<dbReference type="Gene3D" id="3.40.50.880">
    <property type="match status" value="1"/>
</dbReference>
<dbReference type="AlphaFoldDB" id="A0A2N0B181"/>
<evidence type="ECO:0000259" key="2">
    <source>
        <dbReference type="Pfam" id="PF00117"/>
    </source>
</evidence>
<dbReference type="NCBIfam" id="TIGR00566">
    <property type="entry name" value="trpG_papA"/>
    <property type="match status" value="1"/>
</dbReference>
<dbReference type="GO" id="GO:0005829">
    <property type="term" value="C:cytosol"/>
    <property type="evidence" value="ECO:0007669"/>
    <property type="project" value="TreeGrafter"/>
</dbReference>
<name>A0A2N0B181_9LEPT</name>
<evidence type="ECO:0000313" key="4">
    <source>
        <dbReference type="EMBL" id="TGL73128.1"/>
    </source>
</evidence>
<sequence>MFLLIDNYDSFTYILFQYLTKIAPTTVMRNDEDLPLDMFQKFQAVVLSPGPGLPKTSGKLMSHFVTLYPKVPVLGICLGHQSIAETFGAKLEQTKEIYHGRPSPIEHSGEGIFKNIPNQFLANRYHSWAVSKLEFPNELEVTAESKDGVIMGIRHRKWKKVFGVQFHPESILTEYGETVLRNFYEEVHS</sequence>